<evidence type="ECO:0000259" key="3">
    <source>
        <dbReference type="Pfam" id="PF10431"/>
    </source>
</evidence>
<dbReference type="Pfam" id="PF10431">
    <property type="entry name" value="ClpB_D2-small"/>
    <property type="match status" value="1"/>
</dbReference>
<accession>A0A0Q0CTB4</accession>
<dbReference type="EMBL" id="LJRQ01000197">
    <property type="protein sequence ID" value="KPZ12365.1"/>
    <property type="molecule type" value="Genomic_DNA"/>
</dbReference>
<evidence type="ECO:0000256" key="1">
    <source>
        <dbReference type="ARBA" id="ARBA00022741"/>
    </source>
</evidence>
<dbReference type="InterPro" id="IPR019489">
    <property type="entry name" value="Clp_ATPase_C"/>
</dbReference>
<organism evidence="4 5">
    <name type="scientific">Pseudomonas amygdali pv. ulmi</name>
    <dbReference type="NCBI Taxonomy" id="251720"/>
    <lineage>
        <taxon>Bacteria</taxon>
        <taxon>Pseudomonadati</taxon>
        <taxon>Pseudomonadota</taxon>
        <taxon>Gammaproteobacteria</taxon>
        <taxon>Pseudomonadales</taxon>
        <taxon>Pseudomonadaceae</taxon>
        <taxon>Pseudomonas</taxon>
        <taxon>Pseudomonas amygdali</taxon>
    </lineage>
</organism>
<keyword evidence="2" id="KW-0067">ATP-binding</keyword>
<dbReference type="PATRIC" id="fig|251720.4.peg.1867"/>
<proteinExistence type="predicted"/>
<dbReference type="AlphaFoldDB" id="A0A0Q0CTB4"/>
<dbReference type="GO" id="GO:0005524">
    <property type="term" value="F:ATP binding"/>
    <property type="evidence" value="ECO:0007669"/>
    <property type="project" value="UniProtKB-KW"/>
</dbReference>
<comment type="caution">
    <text evidence="4">The sequence shown here is derived from an EMBL/GenBank/DDBJ whole genome shotgun (WGS) entry which is preliminary data.</text>
</comment>
<evidence type="ECO:0000256" key="2">
    <source>
        <dbReference type="ARBA" id="ARBA00022840"/>
    </source>
</evidence>
<dbReference type="Proteomes" id="UP000050266">
    <property type="component" value="Unassembled WGS sequence"/>
</dbReference>
<keyword evidence="1" id="KW-0547">Nucleotide-binding</keyword>
<evidence type="ECO:0000313" key="4">
    <source>
        <dbReference type="EMBL" id="KPZ12365.1"/>
    </source>
</evidence>
<reference evidence="4 5" key="1">
    <citation type="submission" date="2015-09" db="EMBL/GenBank/DDBJ databases">
        <title>Genome announcement of multiple Pseudomonas syringae strains.</title>
        <authorList>
            <person name="Thakur S."/>
            <person name="Wang P.W."/>
            <person name="Gong Y."/>
            <person name="Weir B.S."/>
            <person name="Guttman D.S."/>
        </authorList>
    </citation>
    <scope>NUCLEOTIDE SEQUENCE [LARGE SCALE GENOMIC DNA]</scope>
    <source>
        <strain evidence="4 5">ICMP3962</strain>
    </source>
</reference>
<sequence length="62" mass="6538">MPTIAARCTEVDSGARNIDNILSGTLMPELAEHVLARMAEDKPVNSMSIGLDEAGGFSYTVA</sequence>
<protein>
    <submittedName>
        <fullName evidence="4">Type VI secretion ATPase</fullName>
    </submittedName>
</protein>
<feature type="domain" description="Clp ATPase C-terminal" evidence="3">
    <location>
        <begin position="3"/>
        <end position="41"/>
    </location>
</feature>
<gene>
    <name evidence="4" type="ORF">ALO41_01435</name>
</gene>
<evidence type="ECO:0000313" key="5">
    <source>
        <dbReference type="Proteomes" id="UP000050266"/>
    </source>
</evidence>
<name>A0A0Q0CTB4_PSEA0</name>